<evidence type="ECO:0000313" key="2">
    <source>
        <dbReference type="Proteomes" id="UP000054560"/>
    </source>
</evidence>
<evidence type="ECO:0000313" key="1">
    <source>
        <dbReference type="EMBL" id="KNC79357.1"/>
    </source>
</evidence>
<name>A0A0L0FRA8_9EUKA</name>
<keyword evidence="2" id="KW-1185">Reference proteome</keyword>
<proteinExistence type="predicted"/>
<gene>
    <name evidence="1" type="ORF">SARC_08249</name>
</gene>
<dbReference type="AlphaFoldDB" id="A0A0L0FRA8"/>
<dbReference type="RefSeq" id="XP_014153259.1">
    <property type="nucleotide sequence ID" value="XM_014297784.1"/>
</dbReference>
<dbReference type="EMBL" id="KQ242320">
    <property type="protein sequence ID" value="KNC79357.1"/>
    <property type="molecule type" value="Genomic_DNA"/>
</dbReference>
<dbReference type="GeneID" id="25908753"/>
<sequence>MYKVRIDGKIHLLYVDQLKDPIEDASGESSVSMKMKQPYLLWLYRYSEVGRATVLELSELFTAIRTSGKGKWWLEAQNSTFGLSVAEVVALALQGKGPKMVADGLDAALESNLSHTR</sequence>
<reference evidence="1 2" key="1">
    <citation type="submission" date="2011-02" db="EMBL/GenBank/DDBJ databases">
        <title>The Genome Sequence of Sphaeroforma arctica JP610.</title>
        <authorList>
            <consortium name="The Broad Institute Genome Sequencing Platform"/>
            <person name="Russ C."/>
            <person name="Cuomo C."/>
            <person name="Young S.K."/>
            <person name="Zeng Q."/>
            <person name="Gargeya S."/>
            <person name="Alvarado L."/>
            <person name="Berlin A."/>
            <person name="Chapman S.B."/>
            <person name="Chen Z."/>
            <person name="Freedman E."/>
            <person name="Gellesch M."/>
            <person name="Goldberg J."/>
            <person name="Griggs A."/>
            <person name="Gujja S."/>
            <person name="Heilman E."/>
            <person name="Heiman D."/>
            <person name="Howarth C."/>
            <person name="Mehta T."/>
            <person name="Neiman D."/>
            <person name="Pearson M."/>
            <person name="Roberts A."/>
            <person name="Saif S."/>
            <person name="Shea T."/>
            <person name="Shenoy N."/>
            <person name="Sisk P."/>
            <person name="Stolte C."/>
            <person name="Sykes S."/>
            <person name="White J."/>
            <person name="Yandava C."/>
            <person name="Burger G."/>
            <person name="Gray M.W."/>
            <person name="Holland P.W.H."/>
            <person name="King N."/>
            <person name="Lang F.B.F."/>
            <person name="Roger A.J."/>
            <person name="Ruiz-Trillo I."/>
            <person name="Haas B."/>
            <person name="Nusbaum C."/>
            <person name="Birren B."/>
        </authorList>
    </citation>
    <scope>NUCLEOTIDE SEQUENCE [LARGE SCALE GENOMIC DNA]</scope>
    <source>
        <strain evidence="1 2">JP610</strain>
    </source>
</reference>
<accession>A0A0L0FRA8</accession>
<dbReference type="Proteomes" id="UP000054560">
    <property type="component" value="Unassembled WGS sequence"/>
</dbReference>
<organism evidence="1 2">
    <name type="scientific">Sphaeroforma arctica JP610</name>
    <dbReference type="NCBI Taxonomy" id="667725"/>
    <lineage>
        <taxon>Eukaryota</taxon>
        <taxon>Ichthyosporea</taxon>
        <taxon>Ichthyophonida</taxon>
        <taxon>Sphaeroforma</taxon>
    </lineage>
</organism>
<protein>
    <submittedName>
        <fullName evidence="1">Uncharacterized protein</fullName>
    </submittedName>
</protein>